<gene>
    <name evidence="2" type="ORF">SAMN05428963_10589</name>
</gene>
<dbReference type="Proteomes" id="UP000190135">
    <property type="component" value="Unassembled WGS sequence"/>
</dbReference>
<evidence type="ECO:0000256" key="1">
    <source>
        <dbReference type="SAM" id="MobiDB-lite"/>
    </source>
</evidence>
<keyword evidence="3" id="KW-1185">Reference proteome</keyword>
<sequence>MPDVDSRLIRSNQDQDTPQHIVEDETTAQVERADSDPQSGRDRQAAAHAEAEGSGERRHTPGTTEARAIGATAYNAAQRAIEGAVSLVRPGRSILWH</sequence>
<dbReference type="RefSeq" id="WP_078708001.1">
    <property type="nucleotide sequence ID" value="NZ_FUXL01000005.1"/>
</dbReference>
<name>A0A1T4QL65_9HYPH</name>
<reference evidence="2 3" key="1">
    <citation type="submission" date="2017-02" db="EMBL/GenBank/DDBJ databases">
        <authorList>
            <person name="Peterson S.W."/>
        </authorList>
    </citation>
    <scope>NUCLEOTIDE SEQUENCE [LARGE SCALE GENOMIC DNA]</scope>
    <source>
        <strain evidence="2 3">USBA 369</strain>
    </source>
</reference>
<feature type="compositionally biased region" description="Basic and acidic residues" evidence="1">
    <location>
        <begin position="31"/>
        <end position="59"/>
    </location>
</feature>
<feature type="compositionally biased region" description="Polar residues" evidence="1">
    <location>
        <begin position="9"/>
        <end position="18"/>
    </location>
</feature>
<organism evidence="2 3">
    <name type="scientific">Consotaella salsifontis</name>
    <dbReference type="NCBI Taxonomy" id="1365950"/>
    <lineage>
        <taxon>Bacteria</taxon>
        <taxon>Pseudomonadati</taxon>
        <taxon>Pseudomonadota</taxon>
        <taxon>Alphaproteobacteria</taxon>
        <taxon>Hyphomicrobiales</taxon>
        <taxon>Aurantimonadaceae</taxon>
        <taxon>Consotaella</taxon>
    </lineage>
</organism>
<evidence type="ECO:0000313" key="3">
    <source>
        <dbReference type="Proteomes" id="UP000190135"/>
    </source>
</evidence>
<dbReference type="STRING" id="1365950.SAMN05428963_10589"/>
<dbReference type="EMBL" id="FUXL01000005">
    <property type="protein sequence ID" value="SKA04008.1"/>
    <property type="molecule type" value="Genomic_DNA"/>
</dbReference>
<evidence type="ECO:0000313" key="2">
    <source>
        <dbReference type="EMBL" id="SKA04008.1"/>
    </source>
</evidence>
<proteinExistence type="predicted"/>
<feature type="region of interest" description="Disordered" evidence="1">
    <location>
        <begin position="1"/>
        <end position="63"/>
    </location>
</feature>
<accession>A0A1T4QL65</accession>
<protein>
    <submittedName>
        <fullName evidence="2">Uncharacterized protein</fullName>
    </submittedName>
</protein>
<dbReference type="AlphaFoldDB" id="A0A1T4QL65"/>